<dbReference type="OrthoDB" id="9800855at2"/>
<comment type="similarity">
    <text evidence="2">Belongs to the FPG family.</text>
</comment>
<evidence type="ECO:0000313" key="18">
    <source>
        <dbReference type="Proteomes" id="UP000251993"/>
    </source>
</evidence>
<dbReference type="InterPro" id="IPR035937">
    <property type="entry name" value="FPG_N"/>
</dbReference>
<dbReference type="SMART" id="SM01232">
    <property type="entry name" value="H2TH"/>
    <property type="match status" value="1"/>
</dbReference>
<dbReference type="PROSITE" id="PS01242">
    <property type="entry name" value="ZF_FPG_1"/>
    <property type="match status" value="1"/>
</dbReference>
<evidence type="ECO:0000256" key="14">
    <source>
        <dbReference type="PROSITE-ProRule" id="PRU00391"/>
    </source>
</evidence>
<dbReference type="InterPro" id="IPR010979">
    <property type="entry name" value="Ribosomal_uS13-like_H2TH"/>
</dbReference>
<name>A0A344TKQ9_9BACT</name>
<dbReference type="GO" id="GO:0008534">
    <property type="term" value="F:oxidized purine nucleobase lesion DNA N-glycosylase activity"/>
    <property type="evidence" value="ECO:0007669"/>
    <property type="project" value="UniProtKB-EC"/>
</dbReference>
<evidence type="ECO:0000256" key="4">
    <source>
        <dbReference type="ARBA" id="ARBA00022763"/>
    </source>
</evidence>
<evidence type="ECO:0000256" key="1">
    <source>
        <dbReference type="ARBA" id="ARBA00001668"/>
    </source>
</evidence>
<dbReference type="AlphaFoldDB" id="A0A344TKQ9"/>
<dbReference type="GO" id="GO:0006284">
    <property type="term" value="P:base-excision repair"/>
    <property type="evidence" value="ECO:0007669"/>
    <property type="project" value="InterPro"/>
</dbReference>
<dbReference type="Gene3D" id="3.20.190.10">
    <property type="entry name" value="MutM-like, N-terminal"/>
    <property type="match status" value="1"/>
</dbReference>
<evidence type="ECO:0000256" key="13">
    <source>
        <dbReference type="ARBA" id="ARBA00044632"/>
    </source>
</evidence>
<dbReference type="EMBL" id="CP030850">
    <property type="protein sequence ID" value="AXE19230.1"/>
    <property type="molecule type" value="Genomic_DNA"/>
</dbReference>
<dbReference type="GO" id="GO:0140078">
    <property type="term" value="F:class I DNA-(apurinic or apyrimidinic site) endonuclease activity"/>
    <property type="evidence" value="ECO:0007669"/>
    <property type="project" value="UniProtKB-EC"/>
</dbReference>
<evidence type="ECO:0000256" key="7">
    <source>
        <dbReference type="ARBA" id="ARBA00022833"/>
    </source>
</evidence>
<keyword evidence="18" id="KW-1185">Reference proteome</keyword>
<dbReference type="Pfam" id="PF01149">
    <property type="entry name" value="Fapy_DNA_glyco"/>
    <property type="match status" value="1"/>
</dbReference>
<dbReference type="InterPro" id="IPR015886">
    <property type="entry name" value="H2TH_FPG"/>
</dbReference>
<proteinExistence type="inferred from homology"/>
<dbReference type="PROSITE" id="PS51068">
    <property type="entry name" value="FPG_CAT"/>
    <property type="match status" value="1"/>
</dbReference>
<evidence type="ECO:0000256" key="11">
    <source>
        <dbReference type="ARBA" id="ARBA00023268"/>
    </source>
</evidence>
<dbReference type="PANTHER" id="PTHR22993:SF9">
    <property type="entry name" value="FORMAMIDOPYRIMIDINE-DNA GLYCOSYLASE"/>
    <property type="match status" value="1"/>
</dbReference>
<dbReference type="RefSeq" id="WP_114068014.1">
    <property type="nucleotide sequence ID" value="NZ_CP030850.1"/>
</dbReference>
<dbReference type="Proteomes" id="UP000251993">
    <property type="component" value="Chromosome"/>
</dbReference>
<evidence type="ECO:0000256" key="9">
    <source>
        <dbReference type="ARBA" id="ARBA00023204"/>
    </source>
</evidence>
<keyword evidence="6" id="KW-0378">Hydrolase</keyword>
<dbReference type="InterPro" id="IPR015887">
    <property type="entry name" value="DNA_glyclase_Znf_dom_DNA_BS"/>
</dbReference>
<protein>
    <submittedName>
        <fullName evidence="17">DNA-formamidopyrimidine glycosylase</fullName>
    </submittedName>
</protein>
<keyword evidence="10" id="KW-0456">Lyase</keyword>
<dbReference type="PANTHER" id="PTHR22993">
    <property type="entry name" value="FORMAMIDOPYRIMIDINE-DNA GLYCOSYLASE"/>
    <property type="match status" value="1"/>
</dbReference>
<dbReference type="SUPFAM" id="SSF81624">
    <property type="entry name" value="N-terminal domain of MutM-like DNA repair proteins"/>
    <property type="match status" value="1"/>
</dbReference>
<dbReference type="GO" id="GO:0003684">
    <property type="term" value="F:damaged DNA binding"/>
    <property type="evidence" value="ECO:0007669"/>
    <property type="project" value="InterPro"/>
</dbReference>
<evidence type="ECO:0000259" key="15">
    <source>
        <dbReference type="PROSITE" id="PS51066"/>
    </source>
</evidence>
<keyword evidence="11" id="KW-0511">Multifunctional enzyme</keyword>
<evidence type="ECO:0000256" key="5">
    <source>
        <dbReference type="ARBA" id="ARBA00022771"/>
    </source>
</evidence>
<keyword evidence="8" id="KW-0238">DNA-binding</keyword>
<evidence type="ECO:0000256" key="3">
    <source>
        <dbReference type="ARBA" id="ARBA00022723"/>
    </source>
</evidence>
<feature type="domain" description="FPG-type" evidence="15">
    <location>
        <begin position="224"/>
        <end position="269"/>
    </location>
</feature>
<keyword evidence="7" id="KW-0862">Zinc</keyword>
<keyword evidence="12" id="KW-0326">Glycosidase</keyword>
<dbReference type="PROSITE" id="PS51066">
    <property type="entry name" value="ZF_FPG_2"/>
    <property type="match status" value="1"/>
</dbReference>
<organism evidence="17 18">
    <name type="scientific">Runella rosea</name>
    <dbReference type="NCBI Taxonomy" id="2259595"/>
    <lineage>
        <taxon>Bacteria</taxon>
        <taxon>Pseudomonadati</taxon>
        <taxon>Bacteroidota</taxon>
        <taxon>Cytophagia</taxon>
        <taxon>Cytophagales</taxon>
        <taxon>Spirosomataceae</taxon>
        <taxon>Runella</taxon>
    </lineage>
</organism>
<keyword evidence="5 14" id="KW-0863">Zinc-finger</keyword>
<dbReference type="SUPFAM" id="SSF46946">
    <property type="entry name" value="S13-like H2TH domain"/>
    <property type="match status" value="1"/>
</dbReference>
<evidence type="ECO:0000256" key="8">
    <source>
        <dbReference type="ARBA" id="ARBA00023125"/>
    </source>
</evidence>
<keyword evidence="9" id="KW-0234">DNA repair</keyword>
<evidence type="ECO:0000313" key="17">
    <source>
        <dbReference type="EMBL" id="AXE19230.1"/>
    </source>
</evidence>
<dbReference type="GO" id="GO:0008270">
    <property type="term" value="F:zinc ion binding"/>
    <property type="evidence" value="ECO:0007669"/>
    <property type="project" value="UniProtKB-KW"/>
</dbReference>
<dbReference type="Gene3D" id="1.10.8.50">
    <property type="match status" value="1"/>
</dbReference>
<dbReference type="InterPro" id="IPR000214">
    <property type="entry name" value="Znf_DNA_glyclase/AP_lyase"/>
</dbReference>
<evidence type="ECO:0000256" key="2">
    <source>
        <dbReference type="ARBA" id="ARBA00009409"/>
    </source>
</evidence>
<feature type="domain" description="Formamidopyrimidine-DNA glycosylase catalytic" evidence="16">
    <location>
        <begin position="2"/>
        <end position="114"/>
    </location>
</feature>
<comment type="catalytic activity">
    <reaction evidence="13">
        <text>2'-deoxyribonucleotide-(2'-deoxyribose 5'-phosphate)-2'-deoxyribonucleotide-DNA = a 3'-end 2'-deoxyribonucleotide-(2,3-dehydro-2,3-deoxyribose 5'-phosphate)-DNA + a 5'-end 5'-phospho-2'-deoxyribonucleoside-DNA + H(+)</text>
        <dbReference type="Rhea" id="RHEA:66592"/>
        <dbReference type="Rhea" id="RHEA-COMP:13180"/>
        <dbReference type="Rhea" id="RHEA-COMP:16897"/>
        <dbReference type="Rhea" id="RHEA-COMP:17067"/>
        <dbReference type="ChEBI" id="CHEBI:15378"/>
        <dbReference type="ChEBI" id="CHEBI:136412"/>
        <dbReference type="ChEBI" id="CHEBI:157695"/>
        <dbReference type="ChEBI" id="CHEBI:167181"/>
        <dbReference type="EC" id="4.2.99.18"/>
    </reaction>
</comment>
<evidence type="ECO:0000256" key="6">
    <source>
        <dbReference type="ARBA" id="ARBA00022801"/>
    </source>
</evidence>
<accession>A0A344TKQ9</accession>
<evidence type="ECO:0000259" key="16">
    <source>
        <dbReference type="PROSITE" id="PS51068"/>
    </source>
</evidence>
<dbReference type="KEGG" id="run:DR864_16475"/>
<evidence type="ECO:0000256" key="12">
    <source>
        <dbReference type="ARBA" id="ARBA00023295"/>
    </source>
</evidence>
<comment type="catalytic activity">
    <reaction evidence="1">
        <text>Hydrolysis of DNA containing ring-opened 7-methylguanine residues, releasing 2,6-diamino-4-hydroxy-5-(N-methyl)formamidopyrimidine.</text>
        <dbReference type="EC" id="3.2.2.23"/>
    </reaction>
</comment>
<keyword evidence="4" id="KW-0227">DNA damage</keyword>
<dbReference type="CDD" id="cd08976">
    <property type="entry name" value="BaFpgNei_N_4"/>
    <property type="match status" value="1"/>
</dbReference>
<gene>
    <name evidence="17" type="ORF">DR864_16475</name>
</gene>
<dbReference type="Pfam" id="PF06831">
    <property type="entry name" value="H2TH"/>
    <property type="match status" value="1"/>
</dbReference>
<evidence type="ECO:0000256" key="10">
    <source>
        <dbReference type="ARBA" id="ARBA00023239"/>
    </source>
</evidence>
<dbReference type="SMART" id="SM00898">
    <property type="entry name" value="Fapy_DNA_glyco"/>
    <property type="match status" value="1"/>
</dbReference>
<sequence>MPELPEVETYRRYFEATSLHQPIEAIDVEDQKLLTTDYATLTEKLIGQAFVSTKRVGKNLFIYTDGGSTLHMHFGMTGDLEYYHSSLDRPRHARIVFIFKSGFNLGFICPRKFERIGLVENIEAYLKKKKIAPDALDISLEELTYNIRKRKSFIKPVLLDQSTVAGIGNWIVDEVLFQAKIHPEILSNRLTDEEIERIFTATRFVLETAIEHEANYGRFPQHFLIHSREWDVSPYEDALRHKRCPCNKVEIAQTQVGGRTTYYCPECQVLR</sequence>
<reference evidence="17 18" key="1">
    <citation type="submission" date="2018-07" db="EMBL/GenBank/DDBJ databases">
        <title>Genome sequencing of Runella.</title>
        <authorList>
            <person name="Baek M.-G."/>
            <person name="Yi H."/>
        </authorList>
    </citation>
    <scope>NUCLEOTIDE SEQUENCE [LARGE SCALE GENOMIC DNA]</scope>
    <source>
        <strain evidence="17 18">HYN0085</strain>
    </source>
</reference>
<keyword evidence="3" id="KW-0479">Metal-binding</keyword>
<dbReference type="InterPro" id="IPR012319">
    <property type="entry name" value="FPG_cat"/>
</dbReference>